<gene>
    <name evidence="2" type="ORF">L203_105324</name>
</gene>
<name>A0AAJ8JX77_9TREE</name>
<feature type="region of interest" description="Disordered" evidence="1">
    <location>
        <begin position="181"/>
        <end position="217"/>
    </location>
</feature>
<dbReference type="PANTHER" id="PTHR21354">
    <property type="entry name" value="ZINC FINGER PROTEIN 511"/>
    <property type="match status" value="1"/>
</dbReference>
<protein>
    <recommendedName>
        <fullName evidence="4">C2H2-type domain-containing protein</fullName>
    </recommendedName>
</protein>
<dbReference type="KEGG" id="cdep:91089533"/>
<reference evidence="2" key="3">
    <citation type="submission" date="2024-01" db="EMBL/GenBank/DDBJ databases">
        <authorList>
            <person name="Coelho M.A."/>
            <person name="David-Palma M."/>
            <person name="Shea T."/>
            <person name="Sun S."/>
            <person name="Cuomo C.A."/>
            <person name="Heitman J."/>
        </authorList>
    </citation>
    <scope>NUCLEOTIDE SEQUENCE</scope>
    <source>
        <strain evidence="2">CBS 7841</strain>
    </source>
</reference>
<sequence length="317" mass="36117">MVAAHIKMSKRRRSFISDSSSIPSSPEIFHCWVCRAQVKDRTREHKESVQSTVFESGEAVNKTNSRATELPESFVRQASNKRWKECLKVFPEERFLQLHYTESHDPLAKQAQERGEKIFECFLPPEQCGKKFSNPKRRRLHMISKHHYPNQFFWAITNQGINEIAKSDGLAISLIRPKRESLTTLPDKPKSHHKKPSGPPHSPGQSSTTSEPPVMSSRRNNNILEVKGQSLALSHVEGIAEDKPEVKEQEGSNMNFTIDDLARGLDDSLTFVPRGLKTQHLTFCHFRPNNLVSEMQNMTQSRMTHALNVPSEKSLPS</sequence>
<accession>A0AAJ8JX77</accession>
<evidence type="ECO:0008006" key="4">
    <source>
        <dbReference type="Google" id="ProtNLM"/>
    </source>
</evidence>
<keyword evidence="3" id="KW-1185">Reference proteome</keyword>
<evidence type="ECO:0000313" key="3">
    <source>
        <dbReference type="Proteomes" id="UP000094043"/>
    </source>
</evidence>
<dbReference type="InterPro" id="IPR039258">
    <property type="entry name" value="ZNF511"/>
</dbReference>
<dbReference type="Gene3D" id="3.30.160.60">
    <property type="entry name" value="Classic Zinc Finger"/>
    <property type="match status" value="1"/>
</dbReference>
<dbReference type="AlphaFoldDB" id="A0AAJ8JX77"/>
<proteinExistence type="predicted"/>
<reference evidence="2" key="1">
    <citation type="submission" date="2016-06" db="EMBL/GenBank/DDBJ databases">
        <authorList>
            <person name="Cuomo C."/>
            <person name="Litvintseva A."/>
            <person name="Heitman J."/>
            <person name="Chen Y."/>
            <person name="Sun S."/>
            <person name="Springer D."/>
            <person name="Dromer F."/>
            <person name="Young S."/>
            <person name="Zeng Q."/>
            <person name="Chapman S."/>
            <person name="Gujja S."/>
            <person name="Saif S."/>
            <person name="Birren B."/>
        </authorList>
    </citation>
    <scope>NUCLEOTIDE SEQUENCE</scope>
    <source>
        <strain evidence="2">CBS 7841</strain>
    </source>
</reference>
<dbReference type="Proteomes" id="UP000094043">
    <property type="component" value="Chromosome 7"/>
</dbReference>
<dbReference type="RefSeq" id="XP_066070789.1">
    <property type="nucleotide sequence ID" value="XM_066214692.1"/>
</dbReference>
<dbReference type="EMBL" id="CP143790">
    <property type="protein sequence ID" value="WVN90089.1"/>
    <property type="molecule type" value="Genomic_DNA"/>
</dbReference>
<evidence type="ECO:0000313" key="2">
    <source>
        <dbReference type="EMBL" id="WVN90089.1"/>
    </source>
</evidence>
<evidence type="ECO:0000256" key="1">
    <source>
        <dbReference type="SAM" id="MobiDB-lite"/>
    </source>
</evidence>
<dbReference type="GeneID" id="91089533"/>
<dbReference type="PANTHER" id="PTHR21354:SF0">
    <property type="entry name" value="ZINC FINGER PROTEIN 511"/>
    <property type="match status" value="1"/>
</dbReference>
<reference evidence="2" key="2">
    <citation type="journal article" date="2022" name="Elife">
        <title>Obligate sexual reproduction of a homothallic fungus closely related to the Cryptococcus pathogenic species complex.</title>
        <authorList>
            <person name="Passer A.R."/>
            <person name="Clancey S.A."/>
            <person name="Shea T."/>
            <person name="David-Palma M."/>
            <person name="Averette A.F."/>
            <person name="Boekhout T."/>
            <person name="Porcel B.M."/>
            <person name="Nowrousian M."/>
            <person name="Cuomo C.A."/>
            <person name="Sun S."/>
            <person name="Heitman J."/>
            <person name="Coelho M.A."/>
        </authorList>
    </citation>
    <scope>NUCLEOTIDE SEQUENCE</scope>
    <source>
        <strain evidence="2">CBS 7841</strain>
    </source>
</reference>
<organism evidence="2 3">
    <name type="scientific">Cryptococcus depauperatus CBS 7841</name>
    <dbReference type="NCBI Taxonomy" id="1295531"/>
    <lineage>
        <taxon>Eukaryota</taxon>
        <taxon>Fungi</taxon>
        <taxon>Dikarya</taxon>
        <taxon>Basidiomycota</taxon>
        <taxon>Agaricomycotina</taxon>
        <taxon>Tremellomycetes</taxon>
        <taxon>Tremellales</taxon>
        <taxon>Cryptococcaceae</taxon>
        <taxon>Cryptococcus</taxon>
    </lineage>
</organism>